<accession>A0ABR5Z077</accession>
<dbReference type="Proteomes" id="UP000786387">
    <property type="component" value="Unassembled WGS sequence"/>
</dbReference>
<evidence type="ECO:0008006" key="5">
    <source>
        <dbReference type="Google" id="ProtNLM"/>
    </source>
</evidence>
<feature type="region of interest" description="Disordered" evidence="1">
    <location>
        <begin position="32"/>
        <end position="64"/>
    </location>
</feature>
<evidence type="ECO:0000313" key="3">
    <source>
        <dbReference type="EMBL" id="MBA1273635.1"/>
    </source>
</evidence>
<evidence type="ECO:0000256" key="2">
    <source>
        <dbReference type="SAM" id="SignalP"/>
    </source>
</evidence>
<reference evidence="3 4" key="1">
    <citation type="submission" date="2020-02" db="EMBL/GenBank/DDBJ databases">
        <title>Synteny-based analysis reveals conserved mechanism for high triclosan tolerance in Pseudomonas, as well as instances of horizontal transfer.</title>
        <authorList>
            <person name="Mcfarland A.G."/>
            <person name="Bertucci H.K."/>
            <person name="Litmann E."/>
            <person name="Shen J."/>
            <person name="Huttenhower C."/>
            <person name="Hartmann E.M."/>
        </authorList>
    </citation>
    <scope>NUCLEOTIDE SEQUENCE [LARGE SCALE GENOMIC DNA]</scope>
    <source>
        <strain evidence="3 4">115A1</strain>
    </source>
</reference>
<proteinExistence type="predicted"/>
<name>A0ABR5Z077_9GAMM</name>
<keyword evidence="4" id="KW-1185">Reference proteome</keyword>
<gene>
    <name evidence="3" type="ORF">G7026_09725</name>
</gene>
<feature type="signal peptide" evidence="2">
    <location>
        <begin position="1"/>
        <end position="19"/>
    </location>
</feature>
<comment type="caution">
    <text evidence="3">The sequence shown here is derived from an EMBL/GenBank/DDBJ whole genome shotgun (WGS) entry which is preliminary data.</text>
</comment>
<organism evidence="3 4">
    <name type="scientific">Stutzerimonas azotifigens</name>
    <dbReference type="NCBI Taxonomy" id="291995"/>
    <lineage>
        <taxon>Bacteria</taxon>
        <taxon>Pseudomonadati</taxon>
        <taxon>Pseudomonadota</taxon>
        <taxon>Gammaproteobacteria</taxon>
        <taxon>Pseudomonadales</taxon>
        <taxon>Pseudomonadaceae</taxon>
        <taxon>Stutzerimonas</taxon>
    </lineage>
</organism>
<evidence type="ECO:0000313" key="4">
    <source>
        <dbReference type="Proteomes" id="UP000786387"/>
    </source>
</evidence>
<keyword evidence="2" id="KW-0732">Signal</keyword>
<dbReference type="EMBL" id="JAAMRF010000004">
    <property type="protein sequence ID" value="MBA1273635.1"/>
    <property type="molecule type" value="Genomic_DNA"/>
</dbReference>
<evidence type="ECO:0000256" key="1">
    <source>
        <dbReference type="SAM" id="MobiDB-lite"/>
    </source>
</evidence>
<sequence>MRYAAVALCCLSLAGCAGGGAPESACELFAPPPAETPTAQNAQRVEMQATGDPTAMSPDEQNCD</sequence>
<feature type="chain" id="PRO_5045168872" description="Lipoprotein" evidence="2">
    <location>
        <begin position="20"/>
        <end position="64"/>
    </location>
</feature>
<protein>
    <recommendedName>
        <fullName evidence="5">Lipoprotein</fullName>
    </recommendedName>
</protein>
<dbReference type="RefSeq" id="WP_181070568.1">
    <property type="nucleotide sequence ID" value="NZ_JAAMRF010000004.1"/>
</dbReference>
<dbReference type="PROSITE" id="PS51257">
    <property type="entry name" value="PROKAR_LIPOPROTEIN"/>
    <property type="match status" value="1"/>
</dbReference>